<reference evidence="3 5" key="1">
    <citation type="submission" date="2018-08" db="EMBL/GenBank/DDBJ databases">
        <title>Genomic investigation of the strawberry pathogen Phytophthora fragariae indicates pathogenicity is determined by transcriptional variation in three key races.</title>
        <authorList>
            <person name="Adams T.M."/>
            <person name="Armitage A.D."/>
            <person name="Sobczyk M.K."/>
            <person name="Bates H.J."/>
            <person name="Dunwell J.M."/>
            <person name="Nellist C.F."/>
            <person name="Harrison R.J."/>
        </authorList>
    </citation>
    <scope>NUCLEOTIDE SEQUENCE [LARGE SCALE GENOMIC DNA]</scope>
    <source>
        <strain evidence="2 4">SCRP249</strain>
        <strain evidence="3 5">SCRP333</strain>
    </source>
</reference>
<gene>
    <name evidence="2" type="ORF">PR001_g14699</name>
    <name evidence="3" type="ORF">PR003_g4032</name>
</gene>
<evidence type="ECO:0000313" key="2">
    <source>
        <dbReference type="EMBL" id="KAE9016290.1"/>
    </source>
</evidence>
<dbReference type="Proteomes" id="UP000434957">
    <property type="component" value="Unassembled WGS sequence"/>
</dbReference>
<evidence type="ECO:0000313" key="5">
    <source>
        <dbReference type="Proteomes" id="UP000434957"/>
    </source>
</evidence>
<dbReference type="EMBL" id="QXFT01000147">
    <property type="protein sequence ID" value="KAE9353131.1"/>
    <property type="molecule type" value="Genomic_DNA"/>
</dbReference>
<dbReference type="Proteomes" id="UP000429607">
    <property type="component" value="Unassembled WGS sequence"/>
</dbReference>
<dbReference type="AlphaFoldDB" id="A0A6A4FU14"/>
<evidence type="ECO:0000256" key="1">
    <source>
        <dbReference type="SAM" id="MobiDB-lite"/>
    </source>
</evidence>
<keyword evidence="5" id="KW-1185">Reference proteome</keyword>
<feature type="compositionally biased region" description="Acidic residues" evidence="1">
    <location>
        <begin position="1"/>
        <end position="10"/>
    </location>
</feature>
<evidence type="ECO:0000313" key="3">
    <source>
        <dbReference type="EMBL" id="KAE9353131.1"/>
    </source>
</evidence>
<protein>
    <submittedName>
        <fullName evidence="3">Uncharacterized protein</fullName>
    </submittedName>
</protein>
<feature type="region of interest" description="Disordered" evidence="1">
    <location>
        <begin position="1"/>
        <end position="25"/>
    </location>
</feature>
<proteinExistence type="predicted"/>
<comment type="caution">
    <text evidence="3">The sequence shown here is derived from an EMBL/GenBank/DDBJ whole genome shotgun (WGS) entry which is preliminary data.</text>
</comment>
<sequence>MRIDGWDFDPETQPRHDEAYPGLSTGEYGPTEEVLGIAESPLQMFLFFMPPRLWRRIQNRAQAFTRHELFRVTEADVKEEHLIRIGQRLERTTEQLRWSFKRVSNWERDQTITEIRNVNGKPFTREMTTADRFGSEWEPILGHDHSTVKSADLEAELDKFVRIPDDRRVTQQQNAGLMSEITTDDVVQAIAALNRHKAAGPDGYYLGKAKGGIISKYTVPIVVCDTQFLWSTPAGVVHTREHPFSLKRTLANPGPITPDETVAVG</sequence>
<name>A0A6A4FU14_9STRA</name>
<evidence type="ECO:0000313" key="4">
    <source>
        <dbReference type="Proteomes" id="UP000429607"/>
    </source>
</evidence>
<accession>A0A6A4FU14</accession>
<organism evidence="3 5">
    <name type="scientific">Phytophthora rubi</name>
    <dbReference type="NCBI Taxonomy" id="129364"/>
    <lineage>
        <taxon>Eukaryota</taxon>
        <taxon>Sar</taxon>
        <taxon>Stramenopiles</taxon>
        <taxon>Oomycota</taxon>
        <taxon>Peronosporomycetes</taxon>
        <taxon>Peronosporales</taxon>
        <taxon>Peronosporaceae</taxon>
        <taxon>Phytophthora</taxon>
    </lineage>
</organism>
<dbReference type="EMBL" id="QXFV01001066">
    <property type="protein sequence ID" value="KAE9016290.1"/>
    <property type="molecule type" value="Genomic_DNA"/>
</dbReference>